<dbReference type="InterPro" id="IPR050281">
    <property type="entry name" value="Flavin_monoamine_oxidase"/>
</dbReference>
<accession>A0AAD4AE84</accession>
<dbReference type="Proteomes" id="UP000016487">
    <property type="component" value="Unassembled WGS sequence"/>
</dbReference>
<organism evidence="9 10">
    <name type="scientific">Pseudoalteromonas citrea</name>
    <dbReference type="NCBI Taxonomy" id="43655"/>
    <lineage>
        <taxon>Bacteria</taxon>
        <taxon>Pseudomonadati</taxon>
        <taxon>Pseudomonadota</taxon>
        <taxon>Gammaproteobacteria</taxon>
        <taxon>Alteromonadales</taxon>
        <taxon>Pseudoalteromonadaceae</taxon>
        <taxon>Pseudoalteromonas</taxon>
    </lineage>
</organism>
<gene>
    <name evidence="9" type="ORF">PCIT_b0285</name>
</gene>
<comment type="pathway">
    <text evidence="1">Plant hormone metabolism; auxin biosynthesis.</text>
</comment>
<keyword evidence="5" id="KW-0073">Auxin biosynthesis</keyword>
<evidence type="ECO:0000256" key="4">
    <source>
        <dbReference type="ARBA" id="ARBA00017871"/>
    </source>
</evidence>
<evidence type="ECO:0000313" key="9">
    <source>
        <dbReference type="EMBL" id="KAF7764319.1"/>
    </source>
</evidence>
<dbReference type="Gene3D" id="3.90.660.10">
    <property type="match status" value="2"/>
</dbReference>
<sequence length="647" mass="71228">MSQYKSRAELLQDNPQASAFAALANATQQQNAVTDGSLKNLKHGQLDGKKVIVIGSGVGGLTTAYEILNQQQSSPADKRVKVTVLEAQNRTGGRCLSLRTGDTLTEDRDSELFNSSPSKPQIVRFQRPQGDSEPYLNAGPGRIPSSHKRLLSYLKQFSVDIEVYVMNSGSNLVQKHDAFNGLPVVYRRLDHNTRGWLAQMVYDQAESLLQNLNIEGEKLTERVDDLKSLMTSFGELDLNGKYHVSSGDEGFENGVTRAGYTELPGVTAGVIAEALSFESLLESKFWQNTKFFQPTDFLWQPTLFQPVGGMDKVQHAFAQQVASLGGDILLNSPVKHINWDEQTKQFIVLVQTMGSDQLTEYRADYCISNLAMPFLSQILSENLQNTAENRGFEPEFKTALHAVYTAQFSPEKAPGYKARKDGYISRFLACTSKVGWQAERVLWQGSLIDNAHSKQSKDVKNGVPTSEIGVVPIFGGISWTDSEIQQIWYPSSAYQDKKGVLTGAYNFDKVAHDWGKLSVVQRLDKARIDASKFSKPFASGLSEGVTVAWQNMPYIKGGWAYWQAVGDAKYATKQFNSISQGSAVHNSDGSKTDPCFFVVGDQLSSLPGWQEGAIAAALNAVSRIADPNAPIVHLANLPDTRLMVEGI</sequence>
<comment type="catalytic activity">
    <reaction evidence="6">
        <text>L-tryptophan + O2 = indole-3-acetamide + CO2 + H2O</text>
        <dbReference type="Rhea" id="RHEA:16165"/>
        <dbReference type="ChEBI" id="CHEBI:15377"/>
        <dbReference type="ChEBI" id="CHEBI:15379"/>
        <dbReference type="ChEBI" id="CHEBI:16031"/>
        <dbReference type="ChEBI" id="CHEBI:16526"/>
        <dbReference type="ChEBI" id="CHEBI:57912"/>
        <dbReference type="EC" id="1.13.12.3"/>
    </reaction>
</comment>
<dbReference type="AlphaFoldDB" id="A0AAD4AE84"/>
<evidence type="ECO:0000256" key="7">
    <source>
        <dbReference type="SAM" id="Coils"/>
    </source>
</evidence>
<evidence type="ECO:0000256" key="3">
    <source>
        <dbReference type="ARBA" id="ARBA00012535"/>
    </source>
</evidence>
<dbReference type="SUPFAM" id="SSF51905">
    <property type="entry name" value="FAD/NAD(P)-binding domain"/>
    <property type="match status" value="1"/>
</dbReference>
<dbReference type="Gene3D" id="1.20.1440.240">
    <property type="match status" value="1"/>
</dbReference>
<dbReference type="Pfam" id="PF01593">
    <property type="entry name" value="Amino_oxidase"/>
    <property type="match status" value="1"/>
</dbReference>
<evidence type="ECO:0000256" key="2">
    <source>
        <dbReference type="ARBA" id="ARBA00005833"/>
    </source>
</evidence>
<evidence type="ECO:0000313" key="10">
    <source>
        <dbReference type="Proteomes" id="UP000016487"/>
    </source>
</evidence>
<dbReference type="RefSeq" id="WP_010362082.1">
    <property type="nucleotide sequence ID" value="NZ_AHBZ03000027.1"/>
</dbReference>
<dbReference type="InterPro" id="IPR036188">
    <property type="entry name" value="FAD/NAD-bd_sf"/>
</dbReference>
<evidence type="ECO:0000259" key="8">
    <source>
        <dbReference type="Pfam" id="PF01593"/>
    </source>
</evidence>
<reference evidence="9" key="1">
    <citation type="journal article" date="2012" name="J. Bacteriol.">
        <title>Genome sequences of type strains of seven species of the marine bacterium Pseudoalteromonas.</title>
        <authorList>
            <person name="Xie B.B."/>
            <person name="Shu Y.L."/>
            <person name="Qin Q.L."/>
            <person name="Rong J.C."/>
            <person name="Zhang X.Y."/>
            <person name="Chen X.L."/>
            <person name="Shi M."/>
            <person name="He H.L."/>
            <person name="Zhou B.C."/>
            <person name="Zhang Y.Z."/>
        </authorList>
    </citation>
    <scope>NUCLEOTIDE SEQUENCE</scope>
    <source>
        <strain evidence="9">DSM 8771</strain>
    </source>
</reference>
<dbReference type="GO" id="GO:0050361">
    <property type="term" value="F:tryptophan 2-monooxygenase activity"/>
    <property type="evidence" value="ECO:0007669"/>
    <property type="project" value="UniProtKB-EC"/>
</dbReference>
<keyword evidence="7" id="KW-0175">Coiled coil</keyword>
<dbReference type="EC" id="1.13.12.3" evidence="3"/>
<dbReference type="PANTHER" id="PTHR10742:SF410">
    <property type="entry name" value="LYSINE-SPECIFIC HISTONE DEMETHYLASE 2"/>
    <property type="match status" value="1"/>
</dbReference>
<proteinExistence type="inferred from homology"/>
<evidence type="ECO:0000256" key="5">
    <source>
        <dbReference type="ARBA" id="ARBA00023070"/>
    </source>
</evidence>
<name>A0AAD4AE84_9GAMM</name>
<feature type="coiled-coil region" evidence="7">
    <location>
        <begin position="202"/>
        <end position="229"/>
    </location>
</feature>
<dbReference type="InterPro" id="IPR002937">
    <property type="entry name" value="Amino_oxidase"/>
</dbReference>
<evidence type="ECO:0000256" key="6">
    <source>
        <dbReference type="ARBA" id="ARBA00047321"/>
    </source>
</evidence>
<protein>
    <recommendedName>
        <fullName evidence="4">Tryptophan 2-monooxygenase</fullName>
        <ecNumber evidence="3">1.13.12.3</ecNumber>
    </recommendedName>
</protein>
<feature type="domain" description="Amine oxidase" evidence="8">
    <location>
        <begin position="59"/>
        <end position="624"/>
    </location>
</feature>
<comment type="caution">
    <text evidence="9">The sequence shown here is derived from an EMBL/GenBank/DDBJ whole genome shotgun (WGS) entry which is preliminary data.</text>
</comment>
<dbReference type="GO" id="GO:0009851">
    <property type="term" value="P:auxin biosynthetic process"/>
    <property type="evidence" value="ECO:0007669"/>
    <property type="project" value="UniProtKB-KW"/>
</dbReference>
<dbReference type="SUPFAM" id="SSF54373">
    <property type="entry name" value="FAD-linked reductases, C-terminal domain"/>
    <property type="match status" value="1"/>
</dbReference>
<evidence type="ECO:0000256" key="1">
    <source>
        <dbReference type="ARBA" id="ARBA00004814"/>
    </source>
</evidence>
<dbReference type="EMBL" id="AHBZ03000027">
    <property type="protein sequence ID" value="KAF7764319.1"/>
    <property type="molecule type" value="Genomic_DNA"/>
</dbReference>
<comment type="similarity">
    <text evidence="2">Belongs to the tryptophan 2-monooxygenase family.</text>
</comment>
<dbReference type="PANTHER" id="PTHR10742">
    <property type="entry name" value="FLAVIN MONOAMINE OXIDASE"/>
    <property type="match status" value="1"/>
</dbReference>
<dbReference type="Gene3D" id="3.50.50.60">
    <property type="entry name" value="FAD/NAD(P)-binding domain"/>
    <property type="match status" value="3"/>
</dbReference>
<reference evidence="9" key="2">
    <citation type="submission" date="2015-03" db="EMBL/GenBank/DDBJ databases">
        <title>Genome sequence of Pseudoalteromonas citrea.</title>
        <authorList>
            <person name="Xie B.-B."/>
            <person name="Rong J.-C."/>
            <person name="Qin Q.-L."/>
            <person name="Zhang Y.-Z."/>
        </authorList>
    </citation>
    <scope>NUCLEOTIDE SEQUENCE</scope>
    <source>
        <strain evidence="9">DSM 8771</strain>
    </source>
</reference>